<dbReference type="InterPro" id="IPR009003">
    <property type="entry name" value="Peptidase_S1_PA"/>
</dbReference>
<dbReference type="SUPFAM" id="SSF50494">
    <property type="entry name" value="Trypsin-like serine proteases"/>
    <property type="match status" value="1"/>
</dbReference>
<reference evidence="3" key="1">
    <citation type="submission" date="2020-05" db="EMBL/GenBank/DDBJ databases">
        <authorList>
            <person name="Chiriac C."/>
            <person name="Salcher M."/>
            <person name="Ghai R."/>
            <person name="Kavagutti S V."/>
        </authorList>
    </citation>
    <scope>NUCLEOTIDE SEQUENCE</scope>
</reference>
<dbReference type="EMBL" id="LR797178">
    <property type="protein sequence ID" value="CAB4191378.1"/>
    <property type="molecule type" value="Genomic_DNA"/>
</dbReference>
<evidence type="ECO:0000313" key="3">
    <source>
        <dbReference type="EMBL" id="CAB4191378.1"/>
    </source>
</evidence>
<dbReference type="InterPro" id="IPR043504">
    <property type="entry name" value="Peptidase_S1_PA_chymotrypsin"/>
</dbReference>
<dbReference type="GO" id="GO:0016787">
    <property type="term" value="F:hydrolase activity"/>
    <property type="evidence" value="ECO:0007669"/>
    <property type="project" value="UniProtKB-KW"/>
</dbReference>
<accession>A0A6J5RC96</accession>
<keyword evidence="1" id="KW-0378">Hydrolase</keyword>
<protein>
    <submittedName>
        <fullName evidence="3">Trypsin-like peptidase domain containing protein</fullName>
    </submittedName>
</protein>
<evidence type="ECO:0000256" key="1">
    <source>
        <dbReference type="ARBA" id="ARBA00022801"/>
    </source>
</evidence>
<name>A0A6J5RC96_9CAUD</name>
<gene>
    <name evidence="3" type="ORF">UFOVP1229_24</name>
</gene>
<feature type="region of interest" description="Disordered" evidence="2">
    <location>
        <begin position="223"/>
        <end position="242"/>
    </location>
</feature>
<dbReference type="Gene3D" id="2.40.10.10">
    <property type="entry name" value="Trypsin-like serine proteases"/>
    <property type="match status" value="2"/>
</dbReference>
<proteinExistence type="predicted"/>
<organism evidence="3">
    <name type="scientific">uncultured Caudovirales phage</name>
    <dbReference type="NCBI Taxonomy" id="2100421"/>
    <lineage>
        <taxon>Viruses</taxon>
        <taxon>Duplodnaviria</taxon>
        <taxon>Heunggongvirae</taxon>
        <taxon>Uroviricota</taxon>
        <taxon>Caudoviricetes</taxon>
        <taxon>Peduoviridae</taxon>
        <taxon>Maltschvirus</taxon>
        <taxon>Maltschvirus maltsch</taxon>
    </lineage>
</organism>
<feature type="compositionally biased region" description="Basic and acidic residues" evidence="2">
    <location>
        <begin position="224"/>
        <end position="236"/>
    </location>
</feature>
<evidence type="ECO:0000256" key="2">
    <source>
        <dbReference type="SAM" id="MobiDB-lite"/>
    </source>
</evidence>
<sequence>MRRLFLAVSKLLLLMTPAFSQEVDFRSVFTEQKATPPQPSALKPISPLDYTVRIRVQDGTEKKWYASGTIIADGVLTCAHACPKLGLDITVEYGDEESKATLIAMNPTHDIALLRVDWKTPPKHIAKLASTPAKAGDTVRSCGRNTRGVLDIQSHRVTGESRWERMGMLEYTNPPEQGRSGGGIYNQAGEIVGIVHAYAEFVDDSGKQDRYGIGINLESIESVIHPKQEQKPEPPRQQRRQRRRATVFTGEAQFGAGWCINCKTLKSRWGDGNDDIEIVWSTEVAPGGFPGDDNYPAIRFRGATGWLYPASADGSYKMVTDIATLTGIYDRNGGQP</sequence>
<dbReference type="Pfam" id="PF13365">
    <property type="entry name" value="Trypsin_2"/>
    <property type="match status" value="1"/>
</dbReference>